<dbReference type="InterPro" id="IPR054364">
    <property type="entry name" value="Ca3427-like_PBP2"/>
</dbReference>
<evidence type="ECO:0000256" key="2">
    <source>
        <dbReference type="ARBA" id="ARBA00010742"/>
    </source>
</evidence>
<reference evidence="5" key="1">
    <citation type="journal article" date="2020" name="Stud. Mycol.">
        <title>101 Dothideomycetes genomes: a test case for predicting lifestyles and emergence of pathogens.</title>
        <authorList>
            <person name="Haridas S."/>
            <person name="Albert R."/>
            <person name="Binder M."/>
            <person name="Bloem J."/>
            <person name="Labutti K."/>
            <person name="Salamov A."/>
            <person name="Andreopoulos B."/>
            <person name="Baker S."/>
            <person name="Barry K."/>
            <person name="Bills G."/>
            <person name="Bluhm B."/>
            <person name="Cannon C."/>
            <person name="Castanera R."/>
            <person name="Culley D."/>
            <person name="Daum C."/>
            <person name="Ezra D."/>
            <person name="Gonzalez J."/>
            <person name="Henrissat B."/>
            <person name="Kuo A."/>
            <person name="Liang C."/>
            <person name="Lipzen A."/>
            <person name="Lutzoni F."/>
            <person name="Magnuson J."/>
            <person name="Mondo S."/>
            <person name="Nolan M."/>
            <person name="Ohm R."/>
            <person name="Pangilinan J."/>
            <person name="Park H.-J."/>
            <person name="Ramirez L."/>
            <person name="Alfaro M."/>
            <person name="Sun H."/>
            <person name="Tritt A."/>
            <person name="Yoshinaga Y."/>
            <person name="Zwiers L.-H."/>
            <person name="Turgeon B."/>
            <person name="Goodwin S."/>
            <person name="Spatafora J."/>
            <person name="Crous P."/>
            <person name="Grigoriev I."/>
        </authorList>
    </citation>
    <scope>NUCLEOTIDE SEQUENCE</scope>
    <source>
        <strain evidence="5">CBS 260.36</strain>
    </source>
</reference>
<organism evidence="5 6">
    <name type="scientific">Myriangium duriaei CBS 260.36</name>
    <dbReference type="NCBI Taxonomy" id="1168546"/>
    <lineage>
        <taxon>Eukaryota</taxon>
        <taxon>Fungi</taxon>
        <taxon>Dikarya</taxon>
        <taxon>Ascomycota</taxon>
        <taxon>Pezizomycotina</taxon>
        <taxon>Dothideomycetes</taxon>
        <taxon>Dothideomycetidae</taxon>
        <taxon>Myriangiales</taxon>
        <taxon>Myriangiaceae</taxon>
        <taxon>Myriangium</taxon>
    </lineage>
</organism>
<name>A0A9P4J1M3_9PEZI</name>
<comment type="caution">
    <text evidence="5">The sequence shown here is derived from an EMBL/GenBank/DDBJ whole genome shotgun (WGS) entry which is preliminary data.</text>
</comment>
<evidence type="ECO:0000259" key="4">
    <source>
        <dbReference type="Pfam" id="PF22384"/>
    </source>
</evidence>
<feature type="domain" description="Ca3427-like PBP 2" evidence="4">
    <location>
        <begin position="91"/>
        <end position="188"/>
    </location>
</feature>
<dbReference type="OrthoDB" id="1363at2759"/>
<sequence>MVQKNKLRIGFVPEHFSTPLHFAQKHFDLNAETTPFPTGTGAMAAALKDNSIDVAIGLTEGFVADLGRTAAAKQTPRYGLVGTYVESPLCWAISVGGKSRLADARDLKGKRVGVSRIGSGSYVMSYVLADRHSWLTPGRPPFEPIVLGDFAALRAGVNANNDADFFMWEHFTTKKYYDNGELKRIGEIYTPWPSWMIAARDAKDERLEILAEKLNKGVAYFLEHRKESIDHITSTMEYSPADAEAWLKTVEFAKNVRGVDLKVVESTVSILQKAGVLPEETKADGMVAIKRSARATTDL</sequence>
<evidence type="ECO:0000256" key="3">
    <source>
        <dbReference type="ARBA" id="ARBA00022729"/>
    </source>
</evidence>
<protein>
    <submittedName>
        <fullName evidence="5">Periplasmic binding protein-like II</fullName>
    </submittedName>
</protein>
<gene>
    <name evidence="5" type="ORF">K461DRAFT_286162</name>
</gene>
<dbReference type="Proteomes" id="UP000799439">
    <property type="component" value="Unassembled WGS sequence"/>
</dbReference>
<comment type="subcellular location">
    <subcellularLocation>
        <location evidence="1">Periplasm</location>
    </subcellularLocation>
</comment>
<dbReference type="PANTHER" id="PTHR30024">
    <property type="entry name" value="ALIPHATIC SULFONATES-BINDING PROTEIN-RELATED"/>
    <property type="match status" value="1"/>
</dbReference>
<dbReference type="EMBL" id="ML996085">
    <property type="protein sequence ID" value="KAF2153481.1"/>
    <property type="molecule type" value="Genomic_DNA"/>
</dbReference>
<evidence type="ECO:0000313" key="6">
    <source>
        <dbReference type="Proteomes" id="UP000799439"/>
    </source>
</evidence>
<evidence type="ECO:0000313" key="5">
    <source>
        <dbReference type="EMBL" id="KAF2153481.1"/>
    </source>
</evidence>
<dbReference type="CDD" id="cd13637">
    <property type="entry name" value="PBP2_Ca3427_like"/>
    <property type="match status" value="1"/>
</dbReference>
<dbReference type="AlphaFoldDB" id="A0A9P4J1M3"/>
<keyword evidence="6" id="KW-1185">Reference proteome</keyword>
<dbReference type="SUPFAM" id="SSF53850">
    <property type="entry name" value="Periplasmic binding protein-like II"/>
    <property type="match status" value="1"/>
</dbReference>
<dbReference type="PANTHER" id="PTHR30024:SF47">
    <property type="entry name" value="TAURINE-BINDING PERIPLASMIC PROTEIN"/>
    <property type="match status" value="1"/>
</dbReference>
<accession>A0A9P4J1M3</accession>
<dbReference type="GO" id="GO:0042597">
    <property type="term" value="C:periplasmic space"/>
    <property type="evidence" value="ECO:0007669"/>
    <property type="project" value="UniProtKB-SubCell"/>
</dbReference>
<dbReference type="Pfam" id="PF22384">
    <property type="entry name" value="PBP2_Ca3427_like"/>
    <property type="match status" value="1"/>
</dbReference>
<dbReference type="Gene3D" id="3.40.190.10">
    <property type="entry name" value="Periplasmic binding protein-like II"/>
    <property type="match status" value="2"/>
</dbReference>
<evidence type="ECO:0000256" key="1">
    <source>
        <dbReference type="ARBA" id="ARBA00004418"/>
    </source>
</evidence>
<comment type="similarity">
    <text evidence="2">Belongs to the bacterial solute-binding protein SsuA/TauA family.</text>
</comment>
<keyword evidence="3" id="KW-0732">Signal</keyword>
<proteinExistence type="inferred from homology"/>